<name>A0A087M6S1_9HYPH</name>
<dbReference type="RefSeq" id="WP_035079251.1">
    <property type="nucleotide sequence ID" value="NZ_JQGC01000002.1"/>
</dbReference>
<reference evidence="1 2" key="1">
    <citation type="submission" date="2014-08" db="EMBL/GenBank/DDBJ databases">
        <authorList>
            <person name="Hassan Y.I."/>
            <person name="Lepp D."/>
            <person name="Zhou T."/>
        </authorList>
    </citation>
    <scope>NUCLEOTIDE SEQUENCE [LARGE SCALE GENOMIC DNA]</scope>
    <source>
        <strain evidence="1 2">IFO13584</strain>
    </source>
</reference>
<evidence type="ECO:0000313" key="2">
    <source>
        <dbReference type="Proteomes" id="UP000028981"/>
    </source>
</evidence>
<protein>
    <submittedName>
        <fullName evidence="1">Uncharacterized protein</fullName>
    </submittedName>
</protein>
<gene>
    <name evidence="1" type="ORF">JP75_03250</name>
</gene>
<proteinExistence type="predicted"/>
<organism evidence="1 2">
    <name type="scientific">Devosia riboflavina</name>
    <dbReference type="NCBI Taxonomy" id="46914"/>
    <lineage>
        <taxon>Bacteria</taxon>
        <taxon>Pseudomonadati</taxon>
        <taxon>Pseudomonadota</taxon>
        <taxon>Alphaproteobacteria</taxon>
        <taxon>Hyphomicrobiales</taxon>
        <taxon>Devosiaceae</taxon>
        <taxon>Devosia</taxon>
    </lineage>
</organism>
<sequence length="69" mass="7965">MTFKYSVTLPISGGNKLSRFKDWAERHVPAVRYSLPPQTPIKTETMTIRLASLEERQHLLQAFALFSQM</sequence>
<keyword evidence="2" id="KW-1185">Reference proteome</keyword>
<dbReference type="EMBL" id="JQGC01000002">
    <property type="protein sequence ID" value="KFL32574.1"/>
    <property type="molecule type" value="Genomic_DNA"/>
</dbReference>
<accession>A0A087M6S1</accession>
<evidence type="ECO:0000313" key="1">
    <source>
        <dbReference type="EMBL" id="KFL32574.1"/>
    </source>
</evidence>
<dbReference type="OrthoDB" id="8392900at2"/>
<comment type="caution">
    <text evidence="1">The sequence shown here is derived from an EMBL/GenBank/DDBJ whole genome shotgun (WGS) entry which is preliminary data.</text>
</comment>
<dbReference type="Proteomes" id="UP000028981">
    <property type="component" value="Unassembled WGS sequence"/>
</dbReference>
<dbReference type="AlphaFoldDB" id="A0A087M6S1"/>